<feature type="repeat" description="ANK" evidence="7">
    <location>
        <begin position="666"/>
        <end position="699"/>
    </location>
</feature>
<accession>A0A803L820</accession>
<sequence length="961" mass="107736">MKEMNIPSNTTPLQGHDRNRAVVFEIMNTAARSNLIPRVMNTNILVYMMNADMLLNSLANNSQLLANAAAARRAPNTRAASPSPLYLAVLDNNLDLVKRMLNEPNNALVDLMEANSIVRAAIKKQNQEMLETILEDQPDLIYNTDEEGLTPLSYAANNGFTGMVRYILEKFPTTRRIRNNDKSYPIHKACLGGHVQVLKEFYSLFPKSLLEDVHHGRTVLHVAAKERSNKLKDVVVYLLSLKEGKELLKKKDENGRIPLDLATNLELKCSTLHSTTRAQLTPLMDAQLQPRQIHPTNDHYHPQSHPSRSNSTPEIGSSSRSSSNSPSGITRTLSSDSQPETPINRINALHYSMLINNDIVGLHKEIGHDCNYSSLVLEDNNDTILHIAASLGLTNINTIIQRSPQLLDLQNTKGDLPIHVAARSCQIEAAKSLLFQVNQADLIKWLKRPNEDGNTALHIALENQQKELGRYLFAKCPNTFYQLNFHGFSPLYLAIKAEFWDLVKFMLSEDFVTSESEEKLSARSAKSVVHAIILAKKKDIFEMMFQNYNEMVLYKTDELGKTPLSYAAYTGFLDGVKCIINDKNSQNQAYNIDEKGYYPIHWACSGGNVEIVKLFISCLHDNTRFMLTKNGRNILHEAAANGKAKVVKFILGQPELGMMINMKDGEGNTPLHLASKWRHPKVVYQFTWDDRVNLSAQNKEGCTALDIAEDIGLIGDHIPSFEERLTWLSLRNAGVPRAPQLHNVNINIVGQDMTRNNSFGTQTAYMLLDPKGNPIRNHPLRKRKHKYKERINTLLLVATLVATVTFASGFTVPGGFNNNNPKVGMATLAHKCAFQVFVITNTIAMYTSILTMVTLIWAQLDELRLVLLSLDFAVPLLGTSLAMMSVAFMAGLYVVLYNVVFWLGLVVLVMGGMFLGALLVFFIPLYSPRSCIRNKILRNVFHVPFALMLLACEKDKSGKHY</sequence>
<evidence type="ECO:0000256" key="5">
    <source>
        <dbReference type="ARBA" id="ARBA00023043"/>
    </source>
</evidence>
<dbReference type="PANTHER" id="PTHR24186">
    <property type="entry name" value="PROTEIN PHOSPHATASE 1 REGULATORY SUBUNIT"/>
    <property type="match status" value="1"/>
</dbReference>
<feature type="transmembrane region" description="Helical" evidence="9">
    <location>
        <begin position="791"/>
        <end position="813"/>
    </location>
</feature>
<dbReference type="Pfam" id="PF12796">
    <property type="entry name" value="Ank_2"/>
    <property type="match status" value="3"/>
</dbReference>
<dbReference type="PANTHER" id="PTHR24186:SF46">
    <property type="entry name" value="PROTEIN ACCELERATED CELL DEATH 6-LIKE"/>
    <property type="match status" value="1"/>
</dbReference>
<keyword evidence="2 9" id="KW-0812">Transmembrane</keyword>
<dbReference type="PROSITE" id="PS50088">
    <property type="entry name" value="ANK_REPEAT"/>
    <property type="match status" value="1"/>
</dbReference>
<evidence type="ECO:0000256" key="8">
    <source>
        <dbReference type="SAM" id="MobiDB-lite"/>
    </source>
</evidence>
<evidence type="ECO:0000313" key="11">
    <source>
        <dbReference type="EnsemblPlants" id="AUR62008009-RA:cds"/>
    </source>
</evidence>
<dbReference type="EnsemblPlants" id="AUR62008009-RA">
    <property type="protein sequence ID" value="AUR62008009-RA:cds"/>
    <property type="gene ID" value="AUR62008009"/>
</dbReference>
<dbReference type="SUPFAM" id="SSF48403">
    <property type="entry name" value="Ankyrin repeat"/>
    <property type="match status" value="3"/>
</dbReference>
<evidence type="ECO:0000256" key="3">
    <source>
        <dbReference type="ARBA" id="ARBA00022737"/>
    </source>
</evidence>
<dbReference type="Gramene" id="AUR62008009-RA">
    <property type="protein sequence ID" value="AUR62008009-RA:cds"/>
    <property type="gene ID" value="AUR62008009"/>
</dbReference>
<evidence type="ECO:0000313" key="12">
    <source>
        <dbReference type="Proteomes" id="UP000596660"/>
    </source>
</evidence>
<evidence type="ECO:0000259" key="10">
    <source>
        <dbReference type="Pfam" id="PF13962"/>
    </source>
</evidence>
<feature type="compositionally biased region" description="Polar residues" evidence="8">
    <location>
        <begin position="332"/>
        <end position="341"/>
    </location>
</feature>
<keyword evidence="6 9" id="KW-0472">Membrane</keyword>
<feature type="transmembrane region" description="Helical" evidence="9">
    <location>
        <begin position="865"/>
        <end position="893"/>
    </location>
</feature>
<dbReference type="Pfam" id="PF00023">
    <property type="entry name" value="Ank"/>
    <property type="match status" value="1"/>
</dbReference>
<dbReference type="Gene3D" id="1.25.40.20">
    <property type="entry name" value="Ankyrin repeat-containing domain"/>
    <property type="match status" value="3"/>
</dbReference>
<evidence type="ECO:0000256" key="9">
    <source>
        <dbReference type="SAM" id="Phobius"/>
    </source>
</evidence>
<name>A0A803L820_CHEQI</name>
<keyword evidence="5 7" id="KW-0040">ANK repeat</keyword>
<dbReference type="InterPro" id="IPR026961">
    <property type="entry name" value="PGG_dom"/>
</dbReference>
<evidence type="ECO:0000256" key="2">
    <source>
        <dbReference type="ARBA" id="ARBA00022692"/>
    </source>
</evidence>
<dbReference type="InterPro" id="IPR036770">
    <property type="entry name" value="Ankyrin_rpt-contain_sf"/>
</dbReference>
<dbReference type="GO" id="GO:0005886">
    <property type="term" value="C:plasma membrane"/>
    <property type="evidence" value="ECO:0007669"/>
    <property type="project" value="TreeGrafter"/>
</dbReference>
<keyword evidence="3" id="KW-0677">Repeat</keyword>
<evidence type="ECO:0000256" key="7">
    <source>
        <dbReference type="PROSITE-ProRule" id="PRU00023"/>
    </source>
</evidence>
<evidence type="ECO:0000256" key="1">
    <source>
        <dbReference type="ARBA" id="ARBA00004141"/>
    </source>
</evidence>
<dbReference type="InterPro" id="IPR002110">
    <property type="entry name" value="Ankyrin_rpt"/>
</dbReference>
<reference evidence="11" key="2">
    <citation type="submission" date="2021-03" db="UniProtKB">
        <authorList>
            <consortium name="EnsemblPlants"/>
        </authorList>
    </citation>
    <scope>IDENTIFICATION</scope>
</reference>
<feature type="region of interest" description="Disordered" evidence="8">
    <location>
        <begin position="293"/>
        <end position="342"/>
    </location>
</feature>
<keyword evidence="4 9" id="KW-1133">Transmembrane helix</keyword>
<feature type="domain" description="PGG" evidence="10">
    <location>
        <begin position="785"/>
        <end position="895"/>
    </location>
</feature>
<dbReference type="SMART" id="SM00248">
    <property type="entry name" value="ANK"/>
    <property type="match status" value="12"/>
</dbReference>
<evidence type="ECO:0000256" key="6">
    <source>
        <dbReference type="ARBA" id="ARBA00023136"/>
    </source>
</evidence>
<proteinExistence type="predicted"/>
<evidence type="ECO:0000256" key="4">
    <source>
        <dbReference type="ARBA" id="ARBA00022989"/>
    </source>
</evidence>
<feature type="transmembrane region" description="Helical" evidence="9">
    <location>
        <begin position="833"/>
        <end position="858"/>
    </location>
</feature>
<protein>
    <recommendedName>
        <fullName evidence="10">PGG domain-containing protein</fullName>
    </recommendedName>
</protein>
<comment type="subcellular location">
    <subcellularLocation>
        <location evidence="1">Membrane</location>
        <topology evidence="1">Multi-pass membrane protein</topology>
    </subcellularLocation>
</comment>
<dbReference type="Proteomes" id="UP000596660">
    <property type="component" value="Unplaced"/>
</dbReference>
<organism evidence="11 12">
    <name type="scientific">Chenopodium quinoa</name>
    <name type="common">Quinoa</name>
    <dbReference type="NCBI Taxonomy" id="63459"/>
    <lineage>
        <taxon>Eukaryota</taxon>
        <taxon>Viridiplantae</taxon>
        <taxon>Streptophyta</taxon>
        <taxon>Embryophyta</taxon>
        <taxon>Tracheophyta</taxon>
        <taxon>Spermatophyta</taxon>
        <taxon>Magnoliopsida</taxon>
        <taxon>eudicotyledons</taxon>
        <taxon>Gunneridae</taxon>
        <taxon>Pentapetalae</taxon>
        <taxon>Caryophyllales</taxon>
        <taxon>Chenopodiaceae</taxon>
        <taxon>Chenopodioideae</taxon>
        <taxon>Atripliceae</taxon>
        <taxon>Chenopodium</taxon>
    </lineage>
</organism>
<feature type="compositionally biased region" description="Low complexity" evidence="8">
    <location>
        <begin position="311"/>
        <end position="331"/>
    </location>
</feature>
<reference evidence="11" key="1">
    <citation type="journal article" date="2017" name="Nature">
        <title>The genome of Chenopodium quinoa.</title>
        <authorList>
            <person name="Jarvis D.E."/>
            <person name="Ho Y.S."/>
            <person name="Lightfoot D.J."/>
            <person name="Schmoeckel S.M."/>
            <person name="Li B."/>
            <person name="Borm T.J.A."/>
            <person name="Ohyanagi H."/>
            <person name="Mineta K."/>
            <person name="Michell C.T."/>
            <person name="Saber N."/>
            <person name="Kharbatia N.M."/>
            <person name="Rupper R.R."/>
            <person name="Sharp A.R."/>
            <person name="Dally N."/>
            <person name="Boughton B.A."/>
            <person name="Woo Y.H."/>
            <person name="Gao G."/>
            <person name="Schijlen E.G.W.M."/>
            <person name="Guo X."/>
            <person name="Momin A.A."/>
            <person name="Negrao S."/>
            <person name="Al-Babili S."/>
            <person name="Gehring C."/>
            <person name="Roessner U."/>
            <person name="Jung C."/>
            <person name="Murphy K."/>
            <person name="Arold S.T."/>
            <person name="Gojobori T."/>
            <person name="van der Linden C.G."/>
            <person name="van Loo E.N."/>
            <person name="Jellen E.N."/>
            <person name="Maughan P.J."/>
            <person name="Tester M."/>
        </authorList>
    </citation>
    <scope>NUCLEOTIDE SEQUENCE [LARGE SCALE GENOMIC DNA]</scope>
    <source>
        <strain evidence="11">cv. PI 614886</strain>
    </source>
</reference>
<feature type="transmembrane region" description="Helical" evidence="9">
    <location>
        <begin position="899"/>
        <end position="926"/>
    </location>
</feature>
<keyword evidence="12" id="KW-1185">Reference proteome</keyword>
<dbReference type="AlphaFoldDB" id="A0A803L820"/>
<dbReference type="Pfam" id="PF13962">
    <property type="entry name" value="PGG"/>
    <property type="match status" value="1"/>
</dbReference>